<sequence>MAAPLAVAKGVGMNITGTAGAPDPTVSERIGKPINGPITASNGRLRISTSLDPPGLRIEGDLDRATLPALAEALASLADGGSPVVDLSGLVFVDIGGLRALVMAAARLEDAHVLTLCSVSPHVRRLLDLTGWSDAPRLRLGDGPSDAPGHRHDLGAVR</sequence>
<dbReference type="InterPro" id="IPR002645">
    <property type="entry name" value="STAS_dom"/>
</dbReference>
<dbReference type="SUPFAM" id="SSF52091">
    <property type="entry name" value="SpoIIaa-like"/>
    <property type="match status" value="1"/>
</dbReference>
<evidence type="ECO:0000256" key="1">
    <source>
        <dbReference type="SAM" id="MobiDB-lite"/>
    </source>
</evidence>
<dbReference type="EMBL" id="QFZU02000031">
    <property type="protein sequence ID" value="RGA05550.1"/>
    <property type="molecule type" value="Genomic_DNA"/>
</dbReference>
<feature type="domain" description="STAS" evidence="2">
    <location>
        <begin position="56"/>
        <end position="131"/>
    </location>
</feature>
<dbReference type="PROSITE" id="PS50801">
    <property type="entry name" value="STAS"/>
    <property type="match status" value="1"/>
</dbReference>
<dbReference type="CDD" id="cd07043">
    <property type="entry name" value="STAS_anti-anti-sigma_factors"/>
    <property type="match status" value="1"/>
</dbReference>
<dbReference type="InterPro" id="IPR058548">
    <property type="entry name" value="MlaB-like_STAS"/>
</dbReference>
<feature type="compositionally biased region" description="Basic and acidic residues" evidence="1">
    <location>
        <begin position="148"/>
        <end position="158"/>
    </location>
</feature>
<evidence type="ECO:0000313" key="3">
    <source>
        <dbReference type="EMBL" id="RGA05550.1"/>
    </source>
</evidence>
<organism evidence="3 4">
    <name type="scientific">Microbispora triticiradicis</name>
    <dbReference type="NCBI Taxonomy" id="2200763"/>
    <lineage>
        <taxon>Bacteria</taxon>
        <taxon>Bacillati</taxon>
        <taxon>Actinomycetota</taxon>
        <taxon>Actinomycetes</taxon>
        <taxon>Streptosporangiales</taxon>
        <taxon>Streptosporangiaceae</taxon>
        <taxon>Microbispora</taxon>
    </lineage>
</organism>
<gene>
    <name evidence="3" type="ORF">DI270_007490</name>
</gene>
<reference evidence="3 4" key="1">
    <citation type="submission" date="2018-08" db="EMBL/GenBank/DDBJ databases">
        <title>Microbispora. triticiradicis sp. nov., a novel actinomycete isolated from the root of wheat (Triticum aestivum L.)).</title>
        <authorList>
            <person name="Han C."/>
        </authorList>
    </citation>
    <scope>NUCLEOTIDE SEQUENCE [LARGE SCALE GENOMIC DNA]</scope>
    <source>
        <strain evidence="3 4">NEAU-HRDPA2-9</strain>
    </source>
</reference>
<dbReference type="InterPro" id="IPR036513">
    <property type="entry name" value="STAS_dom_sf"/>
</dbReference>
<keyword evidence="4" id="KW-1185">Reference proteome</keyword>
<accession>A0ABX9LNR3</accession>
<name>A0ABX9LNR3_9ACTN</name>
<evidence type="ECO:0000313" key="4">
    <source>
        <dbReference type="Proteomes" id="UP000262538"/>
    </source>
</evidence>
<dbReference type="Gene3D" id="3.30.750.24">
    <property type="entry name" value="STAS domain"/>
    <property type="match status" value="1"/>
</dbReference>
<dbReference type="Proteomes" id="UP000262538">
    <property type="component" value="Unassembled WGS sequence"/>
</dbReference>
<proteinExistence type="predicted"/>
<feature type="region of interest" description="Disordered" evidence="1">
    <location>
        <begin position="138"/>
        <end position="158"/>
    </location>
</feature>
<comment type="caution">
    <text evidence="3">The sequence shown here is derived from an EMBL/GenBank/DDBJ whole genome shotgun (WGS) entry which is preliminary data.</text>
</comment>
<evidence type="ECO:0000259" key="2">
    <source>
        <dbReference type="PROSITE" id="PS50801"/>
    </source>
</evidence>
<protein>
    <submittedName>
        <fullName evidence="3">Anti-sigma factor antagonist</fullName>
    </submittedName>
</protein>
<feature type="region of interest" description="Disordered" evidence="1">
    <location>
        <begin position="17"/>
        <end position="37"/>
    </location>
</feature>
<dbReference type="Pfam" id="PF13466">
    <property type="entry name" value="STAS_2"/>
    <property type="match status" value="1"/>
</dbReference>